<dbReference type="AlphaFoldDB" id="Q6UUG4"/>
<feature type="region of interest" description="Disordered" evidence="1">
    <location>
        <begin position="84"/>
        <end position="133"/>
    </location>
</feature>
<reference evidence="2" key="1">
    <citation type="journal article" date="2004" name="Nat. Genet.">
        <title>Sequencing of a rice centromere uncovers active genes.</title>
        <authorList>
            <person name="Nagaki K."/>
            <person name="Cheng Z."/>
            <person name="Ouyang S."/>
            <person name="Talbert P.B."/>
            <person name="Kim M."/>
            <person name="Jones K.M."/>
            <person name="Henikoff S."/>
            <person name="Buell C.R."/>
            <person name="Jiang J."/>
        </authorList>
    </citation>
    <scope>NUCLEOTIDE SEQUENCE</scope>
</reference>
<dbReference type="EMBL" id="AY360388">
    <property type="protein sequence ID" value="AAQ56406.1"/>
    <property type="molecule type" value="Genomic_DNA"/>
</dbReference>
<feature type="region of interest" description="Disordered" evidence="1">
    <location>
        <begin position="1"/>
        <end position="31"/>
    </location>
</feature>
<protein>
    <submittedName>
        <fullName evidence="2">Putative gag-pol polyprotein</fullName>
    </submittedName>
</protein>
<evidence type="ECO:0000256" key="1">
    <source>
        <dbReference type="SAM" id="MobiDB-lite"/>
    </source>
</evidence>
<organism evidence="2">
    <name type="scientific">Oryza sativa subsp. japonica</name>
    <name type="common">Rice</name>
    <dbReference type="NCBI Taxonomy" id="39947"/>
    <lineage>
        <taxon>Eukaryota</taxon>
        <taxon>Viridiplantae</taxon>
        <taxon>Streptophyta</taxon>
        <taxon>Embryophyta</taxon>
        <taxon>Tracheophyta</taxon>
        <taxon>Spermatophyta</taxon>
        <taxon>Magnoliopsida</taxon>
        <taxon>Liliopsida</taxon>
        <taxon>Poales</taxon>
        <taxon>Poaceae</taxon>
        <taxon>BOP clade</taxon>
        <taxon>Oryzoideae</taxon>
        <taxon>Oryzeae</taxon>
        <taxon>Oryzinae</taxon>
        <taxon>Oryza</taxon>
        <taxon>Oryza sativa</taxon>
    </lineage>
</organism>
<accession>Q6UUG4</accession>
<name>Q6UUG4_ORYSJ</name>
<feature type="compositionally biased region" description="Low complexity" evidence="1">
    <location>
        <begin position="84"/>
        <end position="106"/>
    </location>
</feature>
<sequence length="259" mass="27985">MKVVATTGDAEVQTGGGGTLGESREGLGVGGATTVATIDGQRRRGGKISPAREEKGAPVGFRRREVATGKALAAAKLMAAAAWRGSGSSGDGARSEAAASGSARLGVEGAVRRRNDEDINTIDTSTSPHIQHDGPITRARARQLNYQDECPRGRVDAHHKFAATIGDVRSSDPWYANIVNYMVSKYVPPGGNQRKLKYESRRHIWDETYLYRVCSNGLLGRCVPTEEGHNIIERCHVAPYGGHYDVFRTQAKSWQSAFF</sequence>
<proteinExistence type="predicted"/>
<gene>
    <name evidence="2" type="ORF">OSJNBa0038J12.5</name>
</gene>
<evidence type="ECO:0000313" key="2">
    <source>
        <dbReference type="EMBL" id="AAQ56406.1"/>
    </source>
</evidence>